<dbReference type="InterPro" id="IPR029063">
    <property type="entry name" value="SAM-dependent_MTases_sf"/>
</dbReference>
<dbReference type="OrthoDB" id="3779937at2"/>
<evidence type="ECO:0000313" key="2">
    <source>
        <dbReference type="Proteomes" id="UP000001937"/>
    </source>
</evidence>
<dbReference type="KEGG" id="fra:Francci3_0931"/>
<accession>A0A1X1PZA0</accession>
<dbReference type="RefSeq" id="WP_011435383.1">
    <property type="nucleotide sequence ID" value="NC_007777.1"/>
</dbReference>
<keyword evidence="2" id="KW-1185">Reference proteome</keyword>
<dbReference type="Pfam" id="PF13489">
    <property type="entry name" value="Methyltransf_23"/>
    <property type="match status" value="1"/>
</dbReference>
<evidence type="ECO:0000313" key="1">
    <source>
        <dbReference type="EMBL" id="ABD10315.1"/>
    </source>
</evidence>
<accession>Q2JEH7</accession>
<gene>
    <name evidence="1" type="ordered locus">Francci3_0931</name>
</gene>
<sequence>MLTWLPILVCAGLAINGVRLRGRLRRLDTLPASGRPVDPAHEFLVATGVRLSDSGRRAASYHASRDRLDVLDLVPADLTAERALDLARMVDTRTYRADRCVPGRGAFQALLVHSEILQRAGITRRDGFDPVELVDITERLKTFASGSTDLAVLPGLRAARDDAAMRVRVQQRAYRFTRQNQLFPFVPQIATAIGFHVNQPFGLAAMALFWFQPFFVCAGRVPLSPRDLIRSPIVRILGGVLFVVDSVRAGRAQAVKAAEAKAAGLPPDPVKHAARQETAASRASYSQDVQAGLDRFLRHDRADCPWCGSVELATRVESPDLLLRKPGSFRLDGCERCGHVFLNPSLSPAGREFYDRDRYDGLRTDVAEQVLAAIARERREQAAAVRPFVVPRTWLDVGARYGHFANAAREVWPRTVFDGLDTFPGLAKGLARGWIDHAHYGRFSDVVDSLAGRYDVISMFDYLERRDDPSAELDAVAKALPPGGHVVCELANADCRQARWLGRFWPGWAVPERAHFIPAENLIAALEDRGLRPVAVRFAAARRPGGLTGALLLAVAMIAPRPMPWLPQQAGPVGAAGRVLVMLVASPLLGLARLLDRLAGRYAHDARYAGTYLMIARKEL</sequence>
<dbReference type="Proteomes" id="UP000001937">
    <property type="component" value="Chromosome"/>
</dbReference>
<reference evidence="1 2" key="1">
    <citation type="journal article" date="2007" name="Genome Res.">
        <title>Genome characteristics of facultatively symbiotic Frankia sp. strains reflect host range and host plant biogeography.</title>
        <authorList>
            <person name="Normand P."/>
            <person name="Lapierre P."/>
            <person name="Tisa L.S."/>
            <person name="Gogarten J.P."/>
            <person name="Alloisio N."/>
            <person name="Bagnarol E."/>
            <person name="Bassi C.A."/>
            <person name="Berry A.M."/>
            <person name="Bickhart D.M."/>
            <person name="Choisne N."/>
            <person name="Couloux A."/>
            <person name="Cournoyer B."/>
            <person name="Cruveiller S."/>
            <person name="Daubin V."/>
            <person name="Demange N."/>
            <person name="Francino M.P."/>
            <person name="Goltsman E."/>
            <person name="Huang Y."/>
            <person name="Kopp O.R."/>
            <person name="Labarre L."/>
            <person name="Lapidus A."/>
            <person name="Lavire C."/>
            <person name="Marechal J."/>
            <person name="Martinez M."/>
            <person name="Mastronunzio J.E."/>
            <person name="Mullin B.C."/>
            <person name="Niemann J."/>
            <person name="Pujic P."/>
            <person name="Rawnsley T."/>
            <person name="Rouy Z."/>
            <person name="Schenowitz C."/>
            <person name="Sellstedt A."/>
            <person name="Tavares F."/>
            <person name="Tomkins J.P."/>
            <person name="Vallenet D."/>
            <person name="Valverde C."/>
            <person name="Wall L.G."/>
            <person name="Wang Y."/>
            <person name="Medigue C."/>
            <person name="Benson D.R."/>
        </authorList>
    </citation>
    <scope>NUCLEOTIDE SEQUENCE [LARGE SCALE GENOMIC DNA]</scope>
    <source>
        <strain evidence="2">DSM 45818 / CECT 9043 / CcI3</strain>
    </source>
</reference>
<dbReference type="AlphaFoldDB" id="Q2JEH7"/>
<dbReference type="EMBL" id="CP000249">
    <property type="protein sequence ID" value="ABD10315.1"/>
    <property type="molecule type" value="Genomic_DNA"/>
</dbReference>
<dbReference type="SUPFAM" id="SSF53335">
    <property type="entry name" value="S-adenosyl-L-methionine-dependent methyltransferases"/>
    <property type="match status" value="1"/>
</dbReference>
<protein>
    <submittedName>
        <fullName evidence="1">Uncharacterized protein</fullName>
    </submittedName>
</protein>
<organism evidence="1 2">
    <name type="scientific">Frankia casuarinae (strain DSM 45818 / CECT 9043 / HFP020203 / CcI3)</name>
    <dbReference type="NCBI Taxonomy" id="106370"/>
    <lineage>
        <taxon>Bacteria</taxon>
        <taxon>Bacillati</taxon>
        <taxon>Actinomycetota</taxon>
        <taxon>Actinomycetes</taxon>
        <taxon>Frankiales</taxon>
        <taxon>Frankiaceae</taxon>
        <taxon>Frankia</taxon>
    </lineage>
</organism>
<dbReference type="eggNOG" id="COG2227">
    <property type="taxonomic scope" value="Bacteria"/>
</dbReference>
<dbReference type="Gene3D" id="3.40.50.150">
    <property type="entry name" value="Vaccinia Virus protein VP39"/>
    <property type="match status" value="1"/>
</dbReference>
<name>Q2JEH7_FRACC</name>
<dbReference type="HOGENOM" id="CLU_425596_0_0_11"/>
<proteinExistence type="predicted"/>
<dbReference type="STRING" id="106370.Francci3_0931"/>